<feature type="compositionally biased region" description="Polar residues" evidence="1">
    <location>
        <begin position="76"/>
        <end position="87"/>
    </location>
</feature>
<dbReference type="EMBL" id="QNGE01000322">
    <property type="protein sequence ID" value="KAA3680916.1"/>
    <property type="molecule type" value="Genomic_DNA"/>
</dbReference>
<reference evidence="2 3" key="1">
    <citation type="journal article" date="2019" name="Gigascience">
        <title>Whole-genome sequence of the oriental lung fluke Paragonimus westermani.</title>
        <authorList>
            <person name="Oey H."/>
            <person name="Zakrzewski M."/>
            <person name="Narain K."/>
            <person name="Devi K.R."/>
            <person name="Agatsuma T."/>
            <person name="Nawaratna S."/>
            <person name="Gobert G.N."/>
            <person name="Jones M.K."/>
            <person name="Ragan M.A."/>
            <person name="McManus D.P."/>
            <person name="Krause L."/>
        </authorList>
    </citation>
    <scope>NUCLEOTIDE SEQUENCE [LARGE SCALE GENOMIC DNA]</scope>
    <source>
        <strain evidence="2 3">IND2009</strain>
    </source>
</reference>
<evidence type="ECO:0000256" key="1">
    <source>
        <dbReference type="SAM" id="MobiDB-lite"/>
    </source>
</evidence>
<feature type="region of interest" description="Disordered" evidence="1">
    <location>
        <begin position="57"/>
        <end position="93"/>
    </location>
</feature>
<evidence type="ECO:0000313" key="3">
    <source>
        <dbReference type="Proteomes" id="UP000324629"/>
    </source>
</evidence>
<dbReference type="Proteomes" id="UP000324629">
    <property type="component" value="Unassembled WGS sequence"/>
</dbReference>
<dbReference type="PANTHER" id="PTHR12751:SF18">
    <property type="entry name" value="PHOSPHATASE AND ACTIN REGULATOR 1"/>
    <property type="match status" value="1"/>
</dbReference>
<protein>
    <recommendedName>
        <fullName evidence="4">Phosphatase and actin regulator</fullName>
    </recommendedName>
</protein>
<evidence type="ECO:0000313" key="2">
    <source>
        <dbReference type="EMBL" id="KAA3680916.1"/>
    </source>
</evidence>
<feature type="region of interest" description="Disordered" evidence="1">
    <location>
        <begin position="447"/>
        <end position="494"/>
    </location>
</feature>
<dbReference type="GO" id="GO:0003779">
    <property type="term" value="F:actin binding"/>
    <property type="evidence" value="ECO:0007669"/>
    <property type="project" value="TreeGrafter"/>
</dbReference>
<dbReference type="PANTHER" id="PTHR12751">
    <property type="entry name" value="PHOSPHATASE AND ACTIN REGULATOR PHACTR"/>
    <property type="match status" value="1"/>
</dbReference>
<feature type="region of interest" description="Disordered" evidence="1">
    <location>
        <begin position="193"/>
        <end position="250"/>
    </location>
</feature>
<feature type="compositionally biased region" description="Basic and acidic residues" evidence="1">
    <location>
        <begin position="201"/>
        <end position="229"/>
    </location>
</feature>
<sequence length="637" mass="71828">QSRLTKSPVHVINNPLEHEGGYGQDLGNNGPVSPNTKISVLNTLWKRFWTQKKSAASTSFYQPHASPRRSRPVSFPTDNEATHQAQPPSIPIRCVSPSSVKPFRSCPMEYGHYRLQKTALPAKKQHLIRDLRESNNFQMEVNDLASPYRSYSNEVKKSGTQFVHGSNKKKASEWHPKLARKADNKMRYVRVIRSSSSAPDLTKEPKKSALKGSRENSHTNLGKFDRNPADKLPVSPLARNSDSLSVTPPTPENIAKLLSAQSSENDAFFQRTHPDLFLSQSILPRSCPAGISADELSDTGPNVLGFEKNSPQFLCQIGESLIRTSLPKPSEGSPLLRVSNNSVHKLFRRSAFDANYNPDEMSIELHIQAPLEEVSQEIDLSPDSGSYPYSENDGTHQYFTDFVGPKNSHISPSASFDGDEQEQMDDRVPHLHSLKIRRDSLGMTLTGSYCRARNPSATDPTNMLNPGTRDDDDGQEFEEDANTKNHSSEHENDAEVRRKISEVPIIEVLSHSLCAAGYGPTGRYLEGWLPKRKLCEQLLQFTENSGNSSEISWERRKKLLQELAKHSSSLSDNTSTQEIFLRFSKFVEVQELEPEDRMGDRPWTRLTAIEKARIRRELNDYKMAEMSVHNESRQYTR</sequence>
<gene>
    <name evidence="2" type="ORF">DEA37_0014584</name>
</gene>
<dbReference type="GO" id="GO:0030036">
    <property type="term" value="P:actin cytoskeleton organization"/>
    <property type="evidence" value="ECO:0007669"/>
    <property type="project" value="TreeGrafter"/>
</dbReference>
<accession>A0A5J4NZ63</accession>
<feature type="compositionally biased region" description="Polar residues" evidence="1">
    <location>
        <begin position="455"/>
        <end position="465"/>
    </location>
</feature>
<proteinExistence type="predicted"/>
<feature type="compositionally biased region" description="Acidic residues" evidence="1">
    <location>
        <begin position="470"/>
        <end position="480"/>
    </location>
</feature>
<feature type="compositionally biased region" description="Basic and acidic residues" evidence="1">
    <location>
        <begin position="481"/>
        <end position="494"/>
    </location>
</feature>
<keyword evidence="3" id="KW-1185">Reference proteome</keyword>
<feature type="non-terminal residue" evidence="2">
    <location>
        <position position="1"/>
    </location>
</feature>
<comment type="caution">
    <text evidence="2">The sequence shown here is derived from an EMBL/GenBank/DDBJ whole genome shotgun (WGS) entry which is preliminary data.</text>
</comment>
<feature type="region of interest" description="Disordered" evidence="1">
    <location>
        <begin position="1"/>
        <end position="23"/>
    </location>
</feature>
<dbReference type="AlphaFoldDB" id="A0A5J4NZ63"/>
<feature type="compositionally biased region" description="Polar residues" evidence="1">
    <location>
        <begin position="238"/>
        <end position="247"/>
    </location>
</feature>
<name>A0A5J4NZ63_9TREM</name>
<organism evidence="2 3">
    <name type="scientific">Paragonimus westermani</name>
    <dbReference type="NCBI Taxonomy" id="34504"/>
    <lineage>
        <taxon>Eukaryota</taxon>
        <taxon>Metazoa</taxon>
        <taxon>Spiralia</taxon>
        <taxon>Lophotrochozoa</taxon>
        <taxon>Platyhelminthes</taxon>
        <taxon>Trematoda</taxon>
        <taxon>Digenea</taxon>
        <taxon>Plagiorchiida</taxon>
        <taxon>Troglotremata</taxon>
        <taxon>Troglotrematidae</taxon>
        <taxon>Paragonimus</taxon>
    </lineage>
</organism>
<evidence type="ECO:0008006" key="4">
    <source>
        <dbReference type="Google" id="ProtNLM"/>
    </source>
</evidence>